<dbReference type="OrthoDB" id="9804559at2"/>
<keyword evidence="12" id="KW-1185">Reference proteome</keyword>
<evidence type="ECO:0000256" key="6">
    <source>
        <dbReference type="NCBIfam" id="TIGR02488"/>
    </source>
</evidence>
<evidence type="ECO:0000256" key="7">
    <source>
        <dbReference type="RuleBase" id="RU362116"/>
    </source>
</evidence>
<dbReference type="NCBIfam" id="TIGR02488">
    <property type="entry name" value="flgG_G_neg"/>
    <property type="match status" value="1"/>
</dbReference>
<gene>
    <name evidence="11" type="primary">flgG</name>
    <name evidence="11" type="ORF">EHQ30_15095</name>
</gene>
<sequence length="265" mass="28786">MMRSLWTGATGMIAQQFHIDTVANNLANVNTTGFKKNRVDFEDLVYQHQVLAGTPATSVSEIPTGVNVGHGVKVAATQKLFEIGSFQATGNKLDLALTGEMAFFKIQMPDGTFSYSRDGSFKIDSNQQVVTSNGYLLEPPIILPENAILNTLMVSEEGEVTVKIGNDIRPTTIGQLELYRFVNPAGLQAVGKNLFRETVASGPEIPGMPSQEGYGSVLQGFLEMSNVKIVEEMVNMIVAQRAYESNSKTIQTSDNMLSTAIGLKR</sequence>
<evidence type="ECO:0000259" key="8">
    <source>
        <dbReference type="Pfam" id="PF00460"/>
    </source>
</evidence>
<dbReference type="GO" id="GO:0071978">
    <property type="term" value="P:bacterial-type flagellum-dependent swarming motility"/>
    <property type="evidence" value="ECO:0007669"/>
    <property type="project" value="TreeGrafter"/>
</dbReference>
<dbReference type="PROSITE" id="PS00588">
    <property type="entry name" value="FLAGELLA_BB_ROD"/>
    <property type="match status" value="1"/>
</dbReference>
<reference evidence="11" key="1">
    <citation type="journal article" date="2019" name="PLoS Negl. Trop. Dis.">
        <title>Revisiting the worldwide diversity of Leptospira species in the environment.</title>
        <authorList>
            <person name="Vincent A.T."/>
            <person name="Schiettekatte O."/>
            <person name="Bourhy P."/>
            <person name="Veyrier F.J."/>
            <person name="Picardeau M."/>
        </authorList>
    </citation>
    <scope>NUCLEOTIDE SEQUENCE [LARGE SCALE GENOMIC DNA]</scope>
    <source>
        <strain evidence="11">201800277</strain>
    </source>
</reference>
<dbReference type="InterPro" id="IPR012834">
    <property type="entry name" value="FlgG_G_neg"/>
</dbReference>
<dbReference type="GO" id="GO:0009426">
    <property type="term" value="C:bacterial-type flagellum basal body, distal rod"/>
    <property type="evidence" value="ECO:0007669"/>
    <property type="project" value="UniProtKB-UniRule"/>
</dbReference>
<evidence type="ECO:0000256" key="4">
    <source>
        <dbReference type="ARBA" id="ARBA00023143"/>
    </source>
</evidence>
<evidence type="ECO:0000259" key="10">
    <source>
        <dbReference type="Pfam" id="PF22692"/>
    </source>
</evidence>
<dbReference type="Pfam" id="PF06429">
    <property type="entry name" value="Flg_bbr_C"/>
    <property type="match status" value="1"/>
</dbReference>
<dbReference type="InterPro" id="IPR001444">
    <property type="entry name" value="Flag_bb_rod_N"/>
</dbReference>
<dbReference type="Pfam" id="PF22692">
    <property type="entry name" value="LlgE_F_G_D1"/>
    <property type="match status" value="1"/>
</dbReference>
<evidence type="ECO:0000313" key="11">
    <source>
        <dbReference type="EMBL" id="TGK91537.1"/>
    </source>
</evidence>
<comment type="subunit">
    <text evidence="5">The basal body constitutes a major portion of the flagellar organelle and consists of four rings (L,P,S, and M) mounted on a central rod. The rod consists of about 26 subunits of FlgG in the distal portion, and FlgB, FlgC and FlgF are thought to build up the proximal portion of the rod with about 6 subunits each.</text>
</comment>
<name>A0A2M9Y2M1_9LEPT</name>
<keyword evidence="4 7" id="KW-0975">Bacterial flagellum</keyword>
<dbReference type="NCBIfam" id="TIGR03506">
    <property type="entry name" value="FlgEFG_subfam"/>
    <property type="match status" value="2"/>
</dbReference>
<feature type="domain" description="Flagellar hook protein FlgE/F/G-like D1" evidence="10">
    <location>
        <begin position="102"/>
        <end position="162"/>
    </location>
</feature>
<dbReference type="NCBIfam" id="NF009456">
    <property type="entry name" value="PRK12816.1"/>
    <property type="match status" value="1"/>
</dbReference>
<dbReference type="AlphaFoldDB" id="A0A2M9Y2M1"/>
<feature type="domain" description="Flagellar basal body rod protein N-terminal" evidence="8">
    <location>
        <begin position="7"/>
        <end position="35"/>
    </location>
</feature>
<keyword evidence="11" id="KW-0969">Cilium</keyword>
<feature type="domain" description="Flagellar basal-body/hook protein C-terminal" evidence="9">
    <location>
        <begin position="219"/>
        <end position="263"/>
    </location>
</feature>
<accession>A0A2M9Y2M1</accession>
<dbReference type="PANTHER" id="PTHR30435:SF19">
    <property type="entry name" value="FLAGELLAR BASAL-BODY ROD PROTEIN FLGG"/>
    <property type="match status" value="1"/>
</dbReference>
<dbReference type="InterPro" id="IPR037925">
    <property type="entry name" value="FlgE/F/G-like"/>
</dbReference>
<evidence type="ECO:0000256" key="2">
    <source>
        <dbReference type="ARBA" id="ARBA00009677"/>
    </source>
</evidence>
<dbReference type="Pfam" id="PF00460">
    <property type="entry name" value="Flg_bb_rod"/>
    <property type="match status" value="1"/>
</dbReference>
<keyword evidence="11" id="KW-0966">Cell projection</keyword>
<organism evidence="11 12">
    <name type="scientific">Leptospira brenneri</name>
    <dbReference type="NCBI Taxonomy" id="2023182"/>
    <lineage>
        <taxon>Bacteria</taxon>
        <taxon>Pseudomonadati</taxon>
        <taxon>Spirochaetota</taxon>
        <taxon>Spirochaetia</taxon>
        <taxon>Leptospirales</taxon>
        <taxon>Leptospiraceae</taxon>
        <taxon>Leptospira</taxon>
    </lineage>
</organism>
<dbReference type="SUPFAM" id="SSF117143">
    <property type="entry name" value="Flagellar hook protein flgE"/>
    <property type="match status" value="1"/>
</dbReference>
<evidence type="ECO:0000256" key="1">
    <source>
        <dbReference type="ARBA" id="ARBA00004117"/>
    </source>
</evidence>
<dbReference type="InterPro" id="IPR019776">
    <property type="entry name" value="Flagellar_basal_body_rod_CS"/>
</dbReference>
<dbReference type="PANTHER" id="PTHR30435">
    <property type="entry name" value="FLAGELLAR PROTEIN"/>
    <property type="match status" value="1"/>
</dbReference>
<proteinExistence type="inferred from homology"/>
<protein>
    <recommendedName>
        <fullName evidence="3 6">Flagellar basal-body rod protein FlgG</fullName>
    </recommendedName>
</protein>
<dbReference type="InterPro" id="IPR053967">
    <property type="entry name" value="LlgE_F_G-like_D1"/>
</dbReference>
<evidence type="ECO:0000256" key="3">
    <source>
        <dbReference type="ARBA" id="ARBA00017948"/>
    </source>
</evidence>
<evidence type="ECO:0000259" key="9">
    <source>
        <dbReference type="Pfam" id="PF06429"/>
    </source>
</evidence>
<keyword evidence="11" id="KW-0282">Flagellum</keyword>
<evidence type="ECO:0000256" key="5">
    <source>
        <dbReference type="ARBA" id="ARBA00025933"/>
    </source>
</evidence>
<dbReference type="RefSeq" id="WP_100790205.1">
    <property type="nucleotide sequence ID" value="NZ_NPDQ01000003.1"/>
</dbReference>
<dbReference type="InterPro" id="IPR020013">
    <property type="entry name" value="Flagellar_FlgE/F/G"/>
</dbReference>
<comment type="similarity">
    <text evidence="2 7">Belongs to the flagella basal body rod proteins family.</text>
</comment>
<evidence type="ECO:0000313" key="12">
    <source>
        <dbReference type="Proteomes" id="UP000297891"/>
    </source>
</evidence>
<comment type="subcellular location">
    <subcellularLocation>
        <location evidence="1 7">Bacterial flagellum basal body</location>
    </subcellularLocation>
</comment>
<dbReference type="Proteomes" id="UP000297891">
    <property type="component" value="Unassembled WGS sequence"/>
</dbReference>
<dbReference type="InterPro" id="IPR010930">
    <property type="entry name" value="Flg_bb/hook_C_dom"/>
</dbReference>
<dbReference type="EMBL" id="RQFP01000014">
    <property type="protein sequence ID" value="TGK91537.1"/>
    <property type="molecule type" value="Genomic_DNA"/>
</dbReference>
<comment type="caution">
    <text evidence="11">The sequence shown here is derived from an EMBL/GenBank/DDBJ whole genome shotgun (WGS) entry which is preliminary data.</text>
</comment>